<evidence type="ECO:0000256" key="2">
    <source>
        <dbReference type="ARBA" id="ARBA00023125"/>
    </source>
</evidence>
<dbReference type="EMBL" id="JARXVE010000005">
    <property type="protein sequence ID" value="MDH6196855.1"/>
    <property type="molecule type" value="Genomic_DNA"/>
</dbReference>
<dbReference type="InterPro" id="IPR011711">
    <property type="entry name" value="GntR_C"/>
</dbReference>
<gene>
    <name evidence="5" type="ORF">M2272_003508</name>
</gene>
<dbReference type="SMART" id="SM00345">
    <property type="entry name" value="HTH_GNTR"/>
    <property type="match status" value="1"/>
</dbReference>
<evidence type="ECO:0000259" key="4">
    <source>
        <dbReference type="PROSITE" id="PS50949"/>
    </source>
</evidence>
<accession>A0ABT6L3G1</accession>
<dbReference type="Gene3D" id="1.20.120.530">
    <property type="entry name" value="GntR ligand-binding domain-like"/>
    <property type="match status" value="1"/>
</dbReference>
<dbReference type="Pfam" id="PF07729">
    <property type="entry name" value="FCD"/>
    <property type="match status" value="1"/>
</dbReference>
<evidence type="ECO:0000256" key="1">
    <source>
        <dbReference type="ARBA" id="ARBA00023015"/>
    </source>
</evidence>
<dbReference type="Proteomes" id="UP001160130">
    <property type="component" value="Unassembled WGS sequence"/>
</dbReference>
<dbReference type="Gene3D" id="1.10.10.10">
    <property type="entry name" value="Winged helix-like DNA-binding domain superfamily/Winged helix DNA-binding domain"/>
    <property type="match status" value="1"/>
</dbReference>
<dbReference type="SUPFAM" id="SSF46785">
    <property type="entry name" value="Winged helix' DNA-binding domain"/>
    <property type="match status" value="1"/>
</dbReference>
<dbReference type="PANTHER" id="PTHR43537:SF5">
    <property type="entry name" value="UXU OPERON TRANSCRIPTIONAL REGULATOR"/>
    <property type="match status" value="1"/>
</dbReference>
<keyword evidence="1" id="KW-0805">Transcription regulation</keyword>
<dbReference type="InterPro" id="IPR008920">
    <property type="entry name" value="TF_FadR/GntR_C"/>
</dbReference>
<reference evidence="5 6" key="1">
    <citation type="submission" date="2023-04" db="EMBL/GenBank/DDBJ databases">
        <title>Forest soil microbial communities from Buena Vista Peninsula, Colon Province, Panama.</title>
        <authorList>
            <person name="Bouskill N."/>
        </authorList>
    </citation>
    <scope>NUCLEOTIDE SEQUENCE [LARGE SCALE GENOMIC DNA]</scope>
    <source>
        <strain evidence="5 6">AC80</strain>
    </source>
</reference>
<dbReference type="InterPro" id="IPR036388">
    <property type="entry name" value="WH-like_DNA-bd_sf"/>
</dbReference>
<feature type="domain" description="HTH gntR-type" evidence="4">
    <location>
        <begin position="18"/>
        <end position="85"/>
    </location>
</feature>
<dbReference type="InterPro" id="IPR000524">
    <property type="entry name" value="Tscrpt_reg_HTH_GntR"/>
</dbReference>
<dbReference type="GO" id="GO:0003677">
    <property type="term" value="F:DNA binding"/>
    <property type="evidence" value="ECO:0007669"/>
    <property type="project" value="UniProtKB-KW"/>
</dbReference>
<dbReference type="SMART" id="SM00895">
    <property type="entry name" value="FCD"/>
    <property type="match status" value="1"/>
</dbReference>
<dbReference type="Pfam" id="PF00392">
    <property type="entry name" value="GntR"/>
    <property type="match status" value="1"/>
</dbReference>
<evidence type="ECO:0000256" key="3">
    <source>
        <dbReference type="ARBA" id="ARBA00023163"/>
    </source>
</evidence>
<keyword evidence="6" id="KW-1185">Reference proteome</keyword>
<dbReference type="PANTHER" id="PTHR43537">
    <property type="entry name" value="TRANSCRIPTIONAL REGULATOR, GNTR FAMILY"/>
    <property type="match status" value="1"/>
</dbReference>
<comment type="caution">
    <text evidence="5">The sequence shown here is derived from an EMBL/GenBank/DDBJ whole genome shotgun (WGS) entry which is preliminary data.</text>
</comment>
<dbReference type="SUPFAM" id="SSF48008">
    <property type="entry name" value="GntR ligand-binding domain-like"/>
    <property type="match status" value="1"/>
</dbReference>
<organism evidence="5 6">
    <name type="scientific">Mycolicibacterium frederiksbergense</name>
    <dbReference type="NCBI Taxonomy" id="117567"/>
    <lineage>
        <taxon>Bacteria</taxon>
        <taxon>Bacillati</taxon>
        <taxon>Actinomycetota</taxon>
        <taxon>Actinomycetes</taxon>
        <taxon>Mycobacteriales</taxon>
        <taxon>Mycobacteriaceae</taxon>
        <taxon>Mycolicibacterium</taxon>
    </lineage>
</organism>
<keyword evidence="2 5" id="KW-0238">DNA-binding</keyword>
<evidence type="ECO:0000313" key="6">
    <source>
        <dbReference type="Proteomes" id="UP001160130"/>
    </source>
</evidence>
<keyword evidence="3" id="KW-0804">Transcription</keyword>
<evidence type="ECO:0000313" key="5">
    <source>
        <dbReference type="EMBL" id="MDH6196855.1"/>
    </source>
</evidence>
<protein>
    <submittedName>
        <fullName evidence="5">DNA-binding GntR family transcriptional regulator</fullName>
    </submittedName>
</protein>
<name>A0ABT6L3G1_9MYCO</name>
<sequence>MPTTGEGSGLAEYEPVRRPLADQMYDLLLGQFMDGVRAAGEPLNIGALSRELSVSQTPLREALARLEHTGLVRREALRGYRVAPMMSLTEVRQLMEARLLLEPQLAAAAARRTTPEFVASLEETVVELEGAVGHADREAEGFRVYWRSDDRFHMLIAEHAGNPFLESAYRALGGEIQRFRLFSKMGRTGAKWAAPEHRAVFTAIAAHEPEAAAAHMAEHISGAAARILNA</sequence>
<dbReference type="InterPro" id="IPR036390">
    <property type="entry name" value="WH_DNA-bd_sf"/>
</dbReference>
<dbReference type="PROSITE" id="PS50949">
    <property type="entry name" value="HTH_GNTR"/>
    <property type="match status" value="1"/>
</dbReference>
<proteinExistence type="predicted"/>